<sequence>MAPWWARSLRGRVTLIATAVAALVLMPVGIAGVIAARTLVTASVFSDTRDTAERIAFEMRGGALPMGAAIPVPIPSVDLIQVVGPDGRFLATSDAARNLPPLSDVRPTAKNRVINTTSCLPTECVNLTAVRVSVFADSPIVYAGRSTPEVLAGHTLEIVVFGEVALLIALAGWATWLVTGRALRPVATMRAELDAVYAGDLSHRVTQPPGDDEVSQLARSVNGTLARLERSAQQQRQFASDASHELRTPIAGLRAQLESAQLYPDDTDVGTLVESALRDTDRLEAIITDLLLLARIGSRVDVAKERIDLAALVRQELAVRSDKLPVRVDLDEGVVVEGVRLQLARVLTNLLDNAQRHAEHAVRVSVSRSDGTAVLAVENDGMEIAEGDRERIFERFTRLDAARSRDAGGTGLGLAIARDVAMAHRGQISVEDYVGGARFVLRLPTVDFPRRCSGS</sequence>
<reference evidence="14" key="1">
    <citation type="journal article" date="2019" name="Int. J. Syst. Evol. Microbiol.">
        <title>The Global Catalogue of Microorganisms (GCM) 10K type strain sequencing project: providing services to taxonomists for standard genome sequencing and annotation.</title>
        <authorList>
            <consortium name="The Broad Institute Genomics Platform"/>
            <consortium name="The Broad Institute Genome Sequencing Center for Infectious Disease"/>
            <person name="Wu L."/>
            <person name="Ma J."/>
        </authorList>
    </citation>
    <scope>NUCLEOTIDE SEQUENCE [LARGE SCALE GENOMIC DNA]</scope>
    <source>
        <strain evidence="14">CCUG 53903</strain>
    </source>
</reference>
<dbReference type="CDD" id="cd06225">
    <property type="entry name" value="HAMP"/>
    <property type="match status" value="1"/>
</dbReference>
<dbReference type="SMART" id="SM00304">
    <property type="entry name" value="HAMP"/>
    <property type="match status" value="1"/>
</dbReference>
<keyword evidence="8" id="KW-1133">Transmembrane helix</keyword>
<dbReference type="InterPro" id="IPR036097">
    <property type="entry name" value="HisK_dim/P_sf"/>
</dbReference>
<evidence type="ECO:0000256" key="4">
    <source>
        <dbReference type="ARBA" id="ARBA00022553"/>
    </source>
</evidence>
<dbReference type="SMART" id="SM00387">
    <property type="entry name" value="HATPase_c"/>
    <property type="match status" value="1"/>
</dbReference>
<keyword evidence="14" id="KW-1185">Reference proteome</keyword>
<protein>
    <recommendedName>
        <fullName evidence="3">histidine kinase</fullName>
        <ecNumber evidence="3">2.7.13.3</ecNumber>
    </recommendedName>
</protein>
<dbReference type="Gene3D" id="6.10.340.10">
    <property type="match status" value="1"/>
</dbReference>
<comment type="caution">
    <text evidence="13">The sequence shown here is derived from an EMBL/GenBank/DDBJ whole genome shotgun (WGS) entry which is preliminary data.</text>
</comment>
<keyword evidence="5" id="KW-0808">Transferase</keyword>
<dbReference type="PRINTS" id="PR00344">
    <property type="entry name" value="BCTRLSENSOR"/>
</dbReference>
<keyword evidence="7 13" id="KW-0418">Kinase</keyword>
<evidence type="ECO:0000256" key="5">
    <source>
        <dbReference type="ARBA" id="ARBA00022679"/>
    </source>
</evidence>
<dbReference type="Proteomes" id="UP001596058">
    <property type="component" value="Unassembled WGS sequence"/>
</dbReference>
<dbReference type="Pfam" id="PF00672">
    <property type="entry name" value="HAMP"/>
    <property type="match status" value="1"/>
</dbReference>
<dbReference type="PANTHER" id="PTHR45436">
    <property type="entry name" value="SENSOR HISTIDINE KINASE YKOH"/>
    <property type="match status" value="1"/>
</dbReference>
<dbReference type="EC" id="2.7.13.3" evidence="3"/>
<comment type="catalytic activity">
    <reaction evidence="1">
        <text>ATP + protein L-histidine = ADP + protein N-phospho-L-histidine.</text>
        <dbReference type="EC" id="2.7.13.3"/>
    </reaction>
</comment>
<evidence type="ECO:0000256" key="9">
    <source>
        <dbReference type="ARBA" id="ARBA00023012"/>
    </source>
</evidence>
<dbReference type="EMBL" id="JBHSPA010000047">
    <property type="protein sequence ID" value="MFC5829733.1"/>
    <property type="molecule type" value="Genomic_DNA"/>
</dbReference>
<dbReference type="SUPFAM" id="SSF55874">
    <property type="entry name" value="ATPase domain of HSP90 chaperone/DNA topoisomerase II/histidine kinase"/>
    <property type="match status" value="1"/>
</dbReference>
<gene>
    <name evidence="13" type="ORF">ACFPZ3_38220</name>
</gene>
<dbReference type="GO" id="GO:0016301">
    <property type="term" value="F:kinase activity"/>
    <property type="evidence" value="ECO:0007669"/>
    <property type="project" value="UniProtKB-KW"/>
</dbReference>
<dbReference type="RefSeq" id="WP_379519220.1">
    <property type="nucleotide sequence ID" value="NZ_JBHSPA010000047.1"/>
</dbReference>
<feature type="domain" description="Histidine kinase" evidence="11">
    <location>
        <begin position="241"/>
        <end position="447"/>
    </location>
</feature>
<dbReference type="Gene3D" id="3.30.565.10">
    <property type="entry name" value="Histidine kinase-like ATPase, C-terminal domain"/>
    <property type="match status" value="1"/>
</dbReference>
<keyword evidence="6" id="KW-0812">Transmembrane</keyword>
<evidence type="ECO:0000259" key="11">
    <source>
        <dbReference type="PROSITE" id="PS50109"/>
    </source>
</evidence>
<keyword evidence="10" id="KW-0472">Membrane</keyword>
<dbReference type="Pfam" id="PF00512">
    <property type="entry name" value="HisKA"/>
    <property type="match status" value="1"/>
</dbReference>
<accession>A0ABW1CXR9</accession>
<evidence type="ECO:0000256" key="3">
    <source>
        <dbReference type="ARBA" id="ARBA00012438"/>
    </source>
</evidence>
<dbReference type="PROSITE" id="PS50885">
    <property type="entry name" value="HAMP"/>
    <property type="match status" value="1"/>
</dbReference>
<keyword evidence="4" id="KW-0597">Phosphoprotein</keyword>
<evidence type="ECO:0000256" key="6">
    <source>
        <dbReference type="ARBA" id="ARBA00022692"/>
    </source>
</evidence>
<dbReference type="InterPro" id="IPR003661">
    <property type="entry name" value="HisK_dim/P_dom"/>
</dbReference>
<dbReference type="SMART" id="SM00388">
    <property type="entry name" value="HisKA"/>
    <property type="match status" value="1"/>
</dbReference>
<dbReference type="InterPro" id="IPR050428">
    <property type="entry name" value="TCS_sensor_his_kinase"/>
</dbReference>
<evidence type="ECO:0000256" key="7">
    <source>
        <dbReference type="ARBA" id="ARBA00022777"/>
    </source>
</evidence>
<dbReference type="InterPro" id="IPR005467">
    <property type="entry name" value="His_kinase_dom"/>
</dbReference>
<dbReference type="SUPFAM" id="SSF47384">
    <property type="entry name" value="Homodimeric domain of signal transducing histidine kinase"/>
    <property type="match status" value="1"/>
</dbReference>
<feature type="domain" description="HAMP" evidence="12">
    <location>
        <begin position="180"/>
        <end position="233"/>
    </location>
</feature>
<dbReference type="InterPro" id="IPR003660">
    <property type="entry name" value="HAMP_dom"/>
</dbReference>
<keyword evidence="9" id="KW-0902">Two-component regulatory system</keyword>
<evidence type="ECO:0000256" key="2">
    <source>
        <dbReference type="ARBA" id="ARBA00004236"/>
    </source>
</evidence>
<dbReference type="InterPro" id="IPR004358">
    <property type="entry name" value="Sig_transdc_His_kin-like_C"/>
</dbReference>
<evidence type="ECO:0000259" key="12">
    <source>
        <dbReference type="PROSITE" id="PS50885"/>
    </source>
</evidence>
<dbReference type="InterPro" id="IPR003594">
    <property type="entry name" value="HATPase_dom"/>
</dbReference>
<evidence type="ECO:0000313" key="13">
    <source>
        <dbReference type="EMBL" id="MFC5829733.1"/>
    </source>
</evidence>
<evidence type="ECO:0000313" key="14">
    <source>
        <dbReference type="Proteomes" id="UP001596058"/>
    </source>
</evidence>
<dbReference type="Pfam" id="PF02518">
    <property type="entry name" value="HATPase_c"/>
    <property type="match status" value="1"/>
</dbReference>
<evidence type="ECO:0000256" key="8">
    <source>
        <dbReference type="ARBA" id="ARBA00022989"/>
    </source>
</evidence>
<dbReference type="SUPFAM" id="SSF158472">
    <property type="entry name" value="HAMP domain-like"/>
    <property type="match status" value="1"/>
</dbReference>
<organism evidence="13 14">
    <name type="scientific">Nonomuraea insulae</name>
    <dbReference type="NCBI Taxonomy" id="1616787"/>
    <lineage>
        <taxon>Bacteria</taxon>
        <taxon>Bacillati</taxon>
        <taxon>Actinomycetota</taxon>
        <taxon>Actinomycetes</taxon>
        <taxon>Streptosporangiales</taxon>
        <taxon>Streptosporangiaceae</taxon>
        <taxon>Nonomuraea</taxon>
    </lineage>
</organism>
<dbReference type="CDD" id="cd00082">
    <property type="entry name" value="HisKA"/>
    <property type="match status" value="1"/>
</dbReference>
<evidence type="ECO:0000256" key="1">
    <source>
        <dbReference type="ARBA" id="ARBA00000085"/>
    </source>
</evidence>
<dbReference type="PROSITE" id="PS50109">
    <property type="entry name" value="HIS_KIN"/>
    <property type="match status" value="1"/>
</dbReference>
<dbReference type="Gene3D" id="1.10.287.130">
    <property type="match status" value="1"/>
</dbReference>
<evidence type="ECO:0000256" key="10">
    <source>
        <dbReference type="ARBA" id="ARBA00023136"/>
    </source>
</evidence>
<comment type="subcellular location">
    <subcellularLocation>
        <location evidence="2">Cell membrane</location>
    </subcellularLocation>
</comment>
<proteinExistence type="predicted"/>
<name>A0ABW1CXR9_9ACTN</name>
<dbReference type="InterPro" id="IPR036890">
    <property type="entry name" value="HATPase_C_sf"/>
</dbReference>
<dbReference type="PANTHER" id="PTHR45436:SF5">
    <property type="entry name" value="SENSOR HISTIDINE KINASE TRCS"/>
    <property type="match status" value="1"/>
</dbReference>